<evidence type="ECO:0000259" key="1">
    <source>
        <dbReference type="Pfam" id="PF03795"/>
    </source>
</evidence>
<feature type="domain" description="YCII-related" evidence="1">
    <location>
        <begin position="3"/>
        <end position="100"/>
    </location>
</feature>
<dbReference type="SUPFAM" id="SSF54909">
    <property type="entry name" value="Dimeric alpha+beta barrel"/>
    <property type="match status" value="1"/>
</dbReference>
<dbReference type="AlphaFoldDB" id="A0A095C4E8"/>
<reference evidence="2 3" key="2">
    <citation type="journal article" date="2018" name="Proc. Natl. Acad. Sci.">
        <title>RNAi is a critical determinant of centromere evolution in closely related fungi.</title>
        <authorList>
            <person name="Yadav V."/>
            <person name="Sun S."/>
            <person name="Billmyre R.B."/>
            <person name="Thimmappa B.C."/>
            <person name="Shea T."/>
            <person name="Lintner R."/>
            <person name="Bakkeren G."/>
            <person name="Cuomo C.A."/>
            <person name="Heitman J."/>
            <person name="Sanyal K."/>
        </authorList>
    </citation>
    <scope>NUCLEOTIDE SEQUENCE [LARGE SCALE GENOMIC DNA]</scope>
    <source>
        <strain evidence="2 3">R265</strain>
    </source>
</reference>
<dbReference type="EMBL" id="CP025761">
    <property type="protein sequence ID" value="KGB75462.1"/>
    <property type="molecule type" value="Genomic_DNA"/>
</dbReference>
<evidence type="ECO:0000313" key="2">
    <source>
        <dbReference type="EMBL" id="KGB75462.1"/>
    </source>
</evidence>
<protein>
    <recommendedName>
        <fullName evidence="1">YCII-related domain-containing protein</fullName>
    </recommendedName>
</protein>
<dbReference type="RefSeq" id="XP_062881409.1">
    <property type="nucleotide sequence ID" value="XM_063025454.1"/>
</dbReference>
<dbReference type="VEuPathDB" id="FungiDB:CNBG_1300"/>
<organism evidence="2 3">
    <name type="scientific">Cryptococcus deuterogattii (strain R265)</name>
    <name type="common">Cryptococcus gattii VGII (strain R265)</name>
    <dbReference type="NCBI Taxonomy" id="294750"/>
    <lineage>
        <taxon>Eukaryota</taxon>
        <taxon>Fungi</taxon>
        <taxon>Dikarya</taxon>
        <taxon>Basidiomycota</taxon>
        <taxon>Agaricomycotina</taxon>
        <taxon>Tremellomycetes</taxon>
        <taxon>Tremellales</taxon>
        <taxon>Cryptococcaceae</taxon>
        <taxon>Cryptococcus</taxon>
        <taxon>Cryptococcus gattii species complex</taxon>
    </lineage>
</organism>
<dbReference type="HOGENOM" id="CLU_110355_2_4_1"/>
<reference evidence="2 3" key="1">
    <citation type="journal article" date="2011" name="MBio">
        <title>Genome variation in Cryptococcus gattii, an emerging pathogen of immunocompetent hosts.</title>
        <authorList>
            <person name="D'Souza C.A."/>
            <person name="Kronstad J.W."/>
            <person name="Taylor G."/>
            <person name="Warren R."/>
            <person name="Yuen M."/>
            <person name="Hu G."/>
            <person name="Jung W.H."/>
            <person name="Sham A."/>
            <person name="Kidd S.E."/>
            <person name="Tangen K."/>
            <person name="Lee N."/>
            <person name="Zeilmaker T."/>
            <person name="Sawkins J."/>
            <person name="McVicker G."/>
            <person name="Shah S."/>
            <person name="Gnerre S."/>
            <person name="Griggs A."/>
            <person name="Zeng Q."/>
            <person name="Bartlett K."/>
            <person name="Li W."/>
            <person name="Wang X."/>
            <person name="Heitman J."/>
            <person name="Stajich J.E."/>
            <person name="Fraser J.A."/>
            <person name="Meyer W."/>
            <person name="Carter D."/>
            <person name="Schein J."/>
            <person name="Krzywinski M."/>
            <person name="Kwon-Chung K.J."/>
            <person name="Varma A."/>
            <person name="Wang J."/>
            <person name="Brunham R."/>
            <person name="Fyfe M."/>
            <person name="Ouellette B.F."/>
            <person name="Siddiqui A."/>
            <person name="Marra M."/>
            <person name="Jones S."/>
            <person name="Holt R."/>
            <person name="Birren B.W."/>
            <person name="Galagan J.E."/>
            <person name="Cuomo C.A."/>
        </authorList>
    </citation>
    <scope>NUCLEOTIDE SEQUENCE [LARGE SCALE GENOMIC DNA]</scope>
    <source>
        <strain evidence="2 3">R265</strain>
    </source>
</reference>
<dbReference type="OMA" id="CWARVKE"/>
<dbReference type="Gene3D" id="3.30.70.1060">
    <property type="entry name" value="Dimeric alpha+beta barrel"/>
    <property type="match status" value="1"/>
</dbReference>
<proteinExistence type="predicted"/>
<dbReference type="OrthoDB" id="5519740at2759"/>
<accession>A0A095C4E8</accession>
<dbReference type="InterPro" id="IPR051807">
    <property type="entry name" value="Sec-metab_biosynth-assoc"/>
</dbReference>
<keyword evidence="3" id="KW-1185">Reference proteome</keyword>
<dbReference type="Pfam" id="PF03795">
    <property type="entry name" value="YCII"/>
    <property type="match status" value="1"/>
</dbReference>
<name>A0A095C4E8_CRYD2</name>
<dbReference type="InterPro" id="IPR011008">
    <property type="entry name" value="Dimeric_a/b-barrel"/>
</dbReference>
<dbReference type="PANTHER" id="PTHR33606:SF3">
    <property type="entry name" value="PROTEIN YCII"/>
    <property type="match status" value="1"/>
</dbReference>
<gene>
    <name evidence="2" type="ORF">CNBG_1300</name>
</gene>
<dbReference type="InterPro" id="IPR005545">
    <property type="entry name" value="YCII"/>
</dbReference>
<dbReference type="KEGG" id="cdeu:CNBG_1300"/>
<evidence type="ECO:0000313" key="3">
    <source>
        <dbReference type="Proteomes" id="UP000029445"/>
    </source>
</evidence>
<dbReference type="GeneID" id="88177663"/>
<dbReference type="PANTHER" id="PTHR33606">
    <property type="entry name" value="PROTEIN YCII"/>
    <property type="match status" value="1"/>
</dbReference>
<sequence length="106" mass="12221">MPRFLVYAPDHPDYLEKRLAVRAEHLARGKLDENAGIVLYSGPILPRPGTKAREASLPKGTPNIAGSFTVYQMDTLEQVWTRLKEDVYWRADIWDKERIIVEELLN</sequence>
<dbReference type="Proteomes" id="UP000029445">
    <property type="component" value="Chromosome 3"/>
</dbReference>